<reference evidence="2 3" key="1">
    <citation type="submission" date="2017-05" db="EMBL/GenBank/DDBJ databases">
        <title>Vagococcus spp. assemblies.</title>
        <authorList>
            <person name="Gulvik C.A."/>
        </authorList>
    </citation>
    <scope>NUCLEOTIDE SEQUENCE [LARGE SCALE GENOMIC DNA]</scope>
    <source>
        <strain evidence="2 3">SS1714</strain>
    </source>
</reference>
<evidence type="ECO:0000313" key="3">
    <source>
        <dbReference type="Proteomes" id="UP000288028"/>
    </source>
</evidence>
<feature type="transmembrane region" description="Helical" evidence="1">
    <location>
        <begin position="71"/>
        <end position="90"/>
    </location>
</feature>
<dbReference type="Proteomes" id="UP000288028">
    <property type="component" value="Unassembled WGS sequence"/>
</dbReference>
<dbReference type="GeneID" id="95579808"/>
<comment type="caution">
    <text evidence="2">The sequence shown here is derived from an EMBL/GenBank/DDBJ whole genome shotgun (WGS) entry which is preliminary data.</text>
</comment>
<evidence type="ECO:0008006" key="4">
    <source>
        <dbReference type="Google" id="ProtNLM"/>
    </source>
</evidence>
<keyword evidence="1" id="KW-0812">Transmembrane</keyword>
<evidence type="ECO:0000256" key="1">
    <source>
        <dbReference type="SAM" id="Phobius"/>
    </source>
</evidence>
<keyword evidence="3" id="KW-1185">Reference proteome</keyword>
<evidence type="ECO:0000313" key="2">
    <source>
        <dbReference type="EMBL" id="RSU16834.1"/>
    </source>
</evidence>
<feature type="transmembrane region" description="Helical" evidence="1">
    <location>
        <begin position="96"/>
        <end position="119"/>
    </location>
</feature>
<gene>
    <name evidence="2" type="ORF">CBF28_01210</name>
</gene>
<protein>
    <recommendedName>
        <fullName evidence="4">DUF3021 domain-containing protein</fullName>
    </recommendedName>
</protein>
<feature type="transmembrane region" description="Helical" evidence="1">
    <location>
        <begin position="39"/>
        <end position="59"/>
    </location>
</feature>
<dbReference type="RefSeq" id="WP_126791052.1">
    <property type="nucleotide sequence ID" value="NZ_CP060720.1"/>
</dbReference>
<dbReference type="OrthoDB" id="2610916at2"/>
<dbReference type="AlphaFoldDB" id="A0A430B905"/>
<accession>A0A430B905</accession>
<keyword evidence="1" id="KW-1133">Transmembrane helix</keyword>
<proteinExistence type="predicted"/>
<sequence length="136" mass="15779">MFNSLKTSFIQATLGGTIWITFLANLVFQKEFIPFNYTWHLLAIGSLIGITFGIIYPYLWTYSTFSARLNIFLSTLINTFCGFAAVYLFSVEMFDFIKPFLVPIFVITLIGHIIGFYFYSNYQNKKQVKKLNQMIS</sequence>
<organism evidence="2 3">
    <name type="scientific">Vagococcus carniphilus</name>
    <dbReference type="NCBI Taxonomy" id="218144"/>
    <lineage>
        <taxon>Bacteria</taxon>
        <taxon>Bacillati</taxon>
        <taxon>Bacillota</taxon>
        <taxon>Bacilli</taxon>
        <taxon>Lactobacillales</taxon>
        <taxon>Enterococcaceae</taxon>
        <taxon>Vagococcus</taxon>
    </lineage>
</organism>
<name>A0A430B905_9ENTE</name>
<keyword evidence="1" id="KW-0472">Membrane</keyword>
<dbReference type="EMBL" id="NGKB01000001">
    <property type="protein sequence ID" value="RSU16834.1"/>
    <property type="molecule type" value="Genomic_DNA"/>
</dbReference>